<dbReference type="EMBL" id="FOUE01000002">
    <property type="protein sequence ID" value="SFM26404.1"/>
    <property type="molecule type" value="Genomic_DNA"/>
</dbReference>
<evidence type="ECO:0000256" key="10">
    <source>
        <dbReference type="NCBIfam" id="TIGR03937"/>
    </source>
</evidence>
<comment type="similarity">
    <text evidence="2 11">Belongs to the glycosyltransferase 2 family.</text>
</comment>
<dbReference type="NCBIfam" id="TIGR03937">
    <property type="entry name" value="PgaC_IcaA"/>
    <property type="match status" value="1"/>
</dbReference>
<comment type="subcellular location">
    <subcellularLocation>
        <location evidence="1 11">Cell membrane</location>
        <topology evidence="1 11">Multi-pass membrane protein</topology>
    </subcellularLocation>
</comment>
<dbReference type="GO" id="GO:0005886">
    <property type="term" value="C:plasma membrane"/>
    <property type="evidence" value="ECO:0007669"/>
    <property type="project" value="UniProtKB-SubCell"/>
</dbReference>
<evidence type="ECO:0000256" key="6">
    <source>
        <dbReference type="ARBA" id="ARBA00022679"/>
    </source>
</evidence>
<dbReference type="AlphaFoldDB" id="A0A1I4PF67"/>
<evidence type="ECO:0000313" key="13">
    <source>
        <dbReference type="EMBL" id="SFM26404.1"/>
    </source>
</evidence>
<dbReference type="PANTHER" id="PTHR43630:SF1">
    <property type="entry name" value="POLY-BETA-1,6-N-ACETYL-D-GLUCOSAMINE SYNTHASE"/>
    <property type="match status" value="1"/>
</dbReference>
<feature type="transmembrane region" description="Helical" evidence="11">
    <location>
        <begin position="325"/>
        <end position="348"/>
    </location>
</feature>
<proteinExistence type="inferred from homology"/>
<sequence>MKDRIIAIVILLIVLAGPLGFALNLTGQLLLNFVFLYPLLMSALWISGATYFWFHWERRWSWRHKDKPLQVPELKGEPLVSILIPCFNEGDHVRDTLAAALNQNYRNIEVIAINDGSSDNTADVLNQLAESEPRLRVVHLAKNQGKAVAMRSGALAARSEFLVCIDGDALLDPDAVPFMVAPMINNPRVGAVTGNPRIRTRSTLIGRIQVGEFSSIIGMIKRTQRVYGRVFTVSGVIAAFRRTALDRVDYWSVDMITDDIDISWKLQLDHWSIFYEPRALCWILMPETLRGLWKQRLRWAQGGAEVLLKNVRTIWKWRWRYMWPLLFEFCLSAIWAFTFALTIVLWVLGQFVVLPESLRIIQLVPPGFTGLLLACVCLTQFTVSLLIERHYERDLHRWVFWIIWYPAAYWMITLFTTLVSFPKVMLKRRKQLATWTSPDRGIKRSSS</sequence>
<keyword evidence="14" id="KW-1185">Reference proteome</keyword>
<dbReference type="STRING" id="488535.SAMN04487963_1984"/>
<feature type="transmembrane region" description="Helical" evidence="11">
    <location>
        <begin position="368"/>
        <end position="387"/>
    </location>
</feature>
<name>A0A1I4PF67_9GAMM</name>
<keyword evidence="4 11" id="KW-1003">Cell membrane</keyword>
<evidence type="ECO:0000259" key="12">
    <source>
        <dbReference type="Pfam" id="PF00535"/>
    </source>
</evidence>
<dbReference type="Pfam" id="PF00535">
    <property type="entry name" value="Glycos_transf_2"/>
    <property type="match status" value="1"/>
</dbReference>
<feature type="transmembrane region" description="Helical" evidence="11">
    <location>
        <begin position="399"/>
        <end position="421"/>
    </location>
</feature>
<keyword evidence="5 11" id="KW-0328">Glycosyltransferase</keyword>
<dbReference type="InterPro" id="IPR029044">
    <property type="entry name" value="Nucleotide-diphossugar_trans"/>
</dbReference>
<dbReference type="RefSeq" id="WP_092021997.1">
    <property type="nucleotide sequence ID" value="NZ_FOUE01000002.1"/>
</dbReference>
<dbReference type="GO" id="GO:0043708">
    <property type="term" value="P:cell adhesion involved in biofilm formation"/>
    <property type="evidence" value="ECO:0007669"/>
    <property type="project" value="InterPro"/>
</dbReference>
<evidence type="ECO:0000256" key="2">
    <source>
        <dbReference type="ARBA" id="ARBA00006739"/>
    </source>
</evidence>
<dbReference type="GO" id="GO:0008375">
    <property type="term" value="F:acetylglucosaminyltransferase activity"/>
    <property type="evidence" value="ECO:0007669"/>
    <property type="project" value="UniProtKB-UniRule"/>
</dbReference>
<evidence type="ECO:0000313" key="14">
    <source>
        <dbReference type="Proteomes" id="UP000198519"/>
    </source>
</evidence>
<dbReference type="OrthoDB" id="396512at2"/>
<keyword evidence="6 11" id="KW-0808">Transferase</keyword>
<evidence type="ECO:0000256" key="7">
    <source>
        <dbReference type="ARBA" id="ARBA00022692"/>
    </source>
</evidence>
<evidence type="ECO:0000256" key="4">
    <source>
        <dbReference type="ARBA" id="ARBA00022475"/>
    </source>
</evidence>
<feature type="domain" description="Glycosyltransferase 2-like" evidence="12">
    <location>
        <begin position="81"/>
        <end position="247"/>
    </location>
</feature>
<protein>
    <recommendedName>
        <fullName evidence="3 10">Poly-beta-1,6-N-acetyl-D-glucosamine synthase</fullName>
        <shortName evidence="11">Poly-beta-1,6-GlcNAc synthase</shortName>
        <ecNumber evidence="11">2.4.1.-</ecNumber>
    </recommendedName>
</protein>
<accession>A0A1I4PF67</accession>
<dbReference type="InterPro" id="IPR001173">
    <property type="entry name" value="Glyco_trans_2-like"/>
</dbReference>
<keyword evidence="9 11" id="KW-0472">Membrane</keyword>
<gene>
    <name evidence="13" type="ORF">SAMN04487963_1984</name>
</gene>
<evidence type="ECO:0000256" key="9">
    <source>
        <dbReference type="ARBA" id="ARBA00023136"/>
    </source>
</evidence>
<dbReference type="Gene3D" id="3.90.550.10">
    <property type="entry name" value="Spore Coat Polysaccharide Biosynthesis Protein SpsA, Chain A"/>
    <property type="match status" value="1"/>
</dbReference>
<evidence type="ECO:0000256" key="8">
    <source>
        <dbReference type="ARBA" id="ARBA00022989"/>
    </source>
</evidence>
<evidence type="ECO:0000256" key="11">
    <source>
        <dbReference type="RuleBase" id="RU364028"/>
    </source>
</evidence>
<reference evidence="14" key="1">
    <citation type="submission" date="2016-10" db="EMBL/GenBank/DDBJ databases">
        <authorList>
            <person name="Varghese N."/>
            <person name="Submissions S."/>
        </authorList>
    </citation>
    <scope>NUCLEOTIDE SEQUENCE [LARGE SCALE GENOMIC DNA]</scope>
    <source>
        <strain evidence="14">CGMCC 1.7061</strain>
    </source>
</reference>
<dbReference type="InterPro" id="IPR023853">
    <property type="entry name" value="PGA_PgaC/IcaA"/>
</dbReference>
<evidence type="ECO:0000256" key="5">
    <source>
        <dbReference type="ARBA" id="ARBA00022676"/>
    </source>
</evidence>
<dbReference type="CDD" id="cd06423">
    <property type="entry name" value="CESA_like"/>
    <property type="match status" value="1"/>
</dbReference>
<evidence type="ECO:0000256" key="1">
    <source>
        <dbReference type="ARBA" id="ARBA00004651"/>
    </source>
</evidence>
<feature type="transmembrane region" description="Helical" evidence="11">
    <location>
        <begin position="32"/>
        <end position="54"/>
    </location>
</feature>
<dbReference type="Proteomes" id="UP000198519">
    <property type="component" value="Unassembled WGS sequence"/>
</dbReference>
<keyword evidence="7 11" id="KW-0812">Transmembrane</keyword>
<evidence type="ECO:0000256" key="3">
    <source>
        <dbReference type="ARBA" id="ARBA00017381"/>
    </source>
</evidence>
<organism evidence="13 14">
    <name type="scientific">Marinobacter zhejiangensis</name>
    <dbReference type="NCBI Taxonomy" id="488535"/>
    <lineage>
        <taxon>Bacteria</taxon>
        <taxon>Pseudomonadati</taxon>
        <taxon>Pseudomonadota</taxon>
        <taxon>Gammaproteobacteria</taxon>
        <taxon>Pseudomonadales</taxon>
        <taxon>Marinobacteraceae</taxon>
        <taxon>Marinobacter</taxon>
    </lineage>
</organism>
<dbReference type="EC" id="2.4.1.-" evidence="11"/>
<dbReference type="SUPFAM" id="SSF53448">
    <property type="entry name" value="Nucleotide-diphospho-sugar transferases"/>
    <property type="match status" value="1"/>
</dbReference>
<dbReference type="PANTHER" id="PTHR43630">
    <property type="entry name" value="POLY-BETA-1,6-N-ACETYL-D-GLUCOSAMINE SYNTHASE"/>
    <property type="match status" value="1"/>
</dbReference>
<keyword evidence="8 11" id="KW-1133">Transmembrane helix</keyword>